<organism evidence="1 2">
    <name type="scientific">Azomonas macrocytogenes</name>
    <name type="common">Azotobacter macrocytogenes</name>
    <dbReference type="NCBI Taxonomy" id="69962"/>
    <lineage>
        <taxon>Bacteria</taxon>
        <taxon>Pseudomonadati</taxon>
        <taxon>Pseudomonadota</taxon>
        <taxon>Gammaproteobacteria</taxon>
        <taxon>Pseudomonadales</taxon>
        <taxon>Pseudomonadaceae</taxon>
        <taxon>Azomonas</taxon>
    </lineage>
</organism>
<reference evidence="1 2" key="1">
    <citation type="submission" date="2020-08" db="EMBL/GenBank/DDBJ databases">
        <title>Genomic Encyclopedia of Type Strains, Phase III (KMG-III): the genomes of soil and plant-associated and newly described type strains.</title>
        <authorList>
            <person name="Whitman W."/>
        </authorList>
    </citation>
    <scope>NUCLEOTIDE SEQUENCE [LARGE SCALE GENOMIC DNA]</scope>
    <source>
        <strain evidence="1 2">CECT 4462</strain>
    </source>
</reference>
<sequence>METKPAKTMLNRMEAAILALAPLAKTKNYNIINLIANPCIYRFILPDPENRNTFNPVSSGAYFHPLQWY</sequence>
<evidence type="ECO:0000313" key="1">
    <source>
        <dbReference type="EMBL" id="MBB3104028.1"/>
    </source>
</evidence>
<accession>A0A839T4M5</accession>
<comment type="caution">
    <text evidence="1">The sequence shown here is derived from an EMBL/GenBank/DDBJ whole genome shotgun (WGS) entry which is preliminary data.</text>
</comment>
<gene>
    <name evidence="1" type="ORF">FHR87_002438</name>
</gene>
<dbReference type="Proteomes" id="UP000549250">
    <property type="component" value="Unassembled WGS sequence"/>
</dbReference>
<name>A0A839T4M5_AZOMA</name>
<keyword evidence="2" id="KW-1185">Reference proteome</keyword>
<protein>
    <submittedName>
        <fullName evidence="1">Uncharacterized protein</fullName>
    </submittedName>
</protein>
<dbReference type="AlphaFoldDB" id="A0A839T4M5"/>
<dbReference type="EMBL" id="JACHXI010000011">
    <property type="protein sequence ID" value="MBB3104028.1"/>
    <property type="molecule type" value="Genomic_DNA"/>
</dbReference>
<proteinExistence type="predicted"/>
<evidence type="ECO:0000313" key="2">
    <source>
        <dbReference type="Proteomes" id="UP000549250"/>
    </source>
</evidence>